<dbReference type="RefSeq" id="WP_143775588.1">
    <property type="nucleotide sequence ID" value="NZ_VKKU01000001.1"/>
</dbReference>
<dbReference type="SUPFAM" id="SSF160935">
    <property type="entry name" value="VPA0735-like"/>
    <property type="match status" value="1"/>
</dbReference>
<dbReference type="InterPro" id="IPR010621">
    <property type="entry name" value="DUF1214"/>
</dbReference>
<keyword evidence="1" id="KW-0732">Signal</keyword>
<dbReference type="Gene3D" id="2.60.40.1610">
    <property type="entry name" value="Domain of unknown function DUF1254"/>
    <property type="match status" value="1"/>
</dbReference>
<evidence type="ECO:0000313" key="5">
    <source>
        <dbReference type="Proteomes" id="UP000320160"/>
    </source>
</evidence>
<dbReference type="Gene3D" id="2.60.120.600">
    <property type="entry name" value="Domain of unknown function DUF1214, C-terminal domain"/>
    <property type="match status" value="1"/>
</dbReference>
<protein>
    <submittedName>
        <fullName evidence="4">DUF1254 domain-containing protein</fullName>
    </submittedName>
</protein>
<dbReference type="PANTHER" id="PTHR36509:SF2">
    <property type="entry name" value="BLL3101 PROTEIN"/>
    <property type="match status" value="1"/>
</dbReference>
<dbReference type="Pfam" id="PF06863">
    <property type="entry name" value="DUF1254"/>
    <property type="match status" value="1"/>
</dbReference>
<dbReference type="Proteomes" id="UP000320160">
    <property type="component" value="Unassembled WGS sequence"/>
</dbReference>
<evidence type="ECO:0000259" key="2">
    <source>
        <dbReference type="Pfam" id="PF06742"/>
    </source>
</evidence>
<feature type="domain" description="DUF1254" evidence="3">
    <location>
        <begin position="82"/>
        <end position="213"/>
    </location>
</feature>
<dbReference type="InterPro" id="IPR037049">
    <property type="entry name" value="DUF1214_C_sf"/>
</dbReference>
<dbReference type="AlphaFoldDB" id="A0A553WJ12"/>
<comment type="caution">
    <text evidence="4">The sequence shown here is derived from an EMBL/GenBank/DDBJ whole genome shotgun (WGS) entry which is preliminary data.</text>
</comment>
<dbReference type="OrthoDB" id="9777345at2"/>
<name>A0A553WJ12_9SPHN</name>
<sequence>MRLSKSAIIVLGLVVATALPPQIIAAQELVAQSSPAPDWRETYAYNVGMQAFIYGYPSLKLASMRQAWIDGPKTDLSLEGGNVYNHYRKLSDHTYRYGNSMNRDTLYSVSFSDVSKEPLIYTLPANPDGRYMSIEFTDWYTDAFAYISPRDHAQNKPVSYMIYYGEWNRSVPTGVDKVIKSPTPWIIGLGRTYTTNTNADLRIAHAVQDGMTIFQLSEWGKDNPQKTRPVRDFVRNTQTTDELSAMKSISALLIENPPPKRDEALMVQFGLVGIGPKAILSIAQMDAATKRGLVRAQADAMKLLEAVAEDMGSVTNQRKKVNGWVYNPQNWGRMAENGDFLGRAATQSLAGGMENWVEEAVKLRSFHDNGGAKLNGANTYMLKFSQDQIPKVKSFWSITLYDNEFNLVDPGTGKYAVRSIDPDLVFGPDGSLTILLSPQKQKVKGLNWLPTPQNADFNLFFRAYLPAQDLINQSYVPPPITRVP</sequence>
<evidence type="ECO:0000256" key="1">
    <source>
        <dbReference type="SAM" id="SignalP"/>
    </source>
</evidence>
<feature type="signal peptide" evidence="1">
    <location>
        <begin position="1"/>
        <end position="25"/>
    </location>
</feature>
<evidence type="ECO:0000313" key="4">
    <source>
        <dbReference type="EMBL" id="TSB04700.1"/>
    </source>
</evidence>
<accession>A0A553WJ12</accession>
<feature type="domain" description="DUF1214" evidence="2">
    <location>
        <begin position="359"/>
        <end position="468"/>
    </location>
</feature>
<proteinExistence type="predicted"/>
<reference evidence="4 5" key="1">
    <citation type="submission" date="2019-07" db="EMBL/GenBank/DDBJ databases">
        <authorList>
            <person name="Park M."/>
        </authorList>
    </citation>
    <scope>NUCLEOTIDE SEQUENCE [LARGE SCALE GENOMIC DNA]</scope>
    <source>
        <strain evidence="4 5">KCTC32445</strain>
    </source>
</reference>
<dbReference type="Pfam" id="PF06742">
    <property type="entry name" value="DUF1214"/>
    <property type="match status" value="1"/>
</dbReference>
<dbReference type="InterPro" id="IPR037050">
    <property type="entry name" value="DUF1254_sf"/>
</dbReference>
<keyword evidence="5" id="KW-1185">Reference proteome</keyword>
<dbReference type="InterPro" id="IPR010679">
    <property type="entry name" value="DUF1254"/>
</dbReference>
<dbReference type="EMBL" id="VKKU01000001">
    <property type="protein sequence ID" value="TSB04700.1"/>
    <property type="molecule type" value="Genomic_DNA"/>
</dbReference>
<feature type="chain" id="PRO_5021882898" evidence="1">
    <location>
        <begin position="26"/>
        <end position="484"/>
    </location>
</feature>
<gene>
    <name evidence="4" type="ORF">FOM92_04605</name>
</gene>
<organism evidence="4 5">
    <name type="scientific">Sphingorhabdus contaminans</name>
    <dbReference type="NCBI Taxonomy" id="1343899"/>
    <lineage>
        <taxon>Bacteria</taxon>
        <taxon>Pseudomonadati</taxon>
        <taxon>Pseudomonadota</taxon>
        <taxon>Alphaproteobacteria</taxon>
        <taxon>Sphingomonadales</taxon>
        <taxon>Sphingomonadaceae</taxon>
        <taxon>Sphingorhabdus</taxon>
    </lineage>
</organism>
<dbReference type="PANTHER" id="PTHR36509">
    <property type="entry name" value="BLL3101 PROTEIN"/>
    <property type="match status" value="1"/>
</dbReference>
<evidence type="ECO:0000259" key="3">
    <source>
        <dbReference type="Pfam" id="PF06863"/>
    </source>
</evidence>